<dbReference type="EMBL" id="KN837219">
    <property type="protein sequence ID" value="KIJ33002.1"/>
    <property type="molecule type" value="Genomic_DNA"/>
</dbReference>
<organism evidence="2 3">
    <name type="scientific">Sphaerobolus stellatus (strain SS14)</name>
    <dbReference type="NCBI Taxonomy" id="990650"/>
    <lineage>
        <taxon>Eukaryota</taxon>
        <taxon>Fungi</taxon>
        <taxon>Dikarya</taxon>
        <taxon>Basidiomycota</taxon>
        <taxon>Agaricomycotina</taxon>
        <taxon>Agaricomycetes</taxon>
        <taxon>Phallomycetidae</taxon>
        <taxon>Geastrales</taxon>
        <taxon>Sphaerobolaceae</taxon>
        <taxon>Sphaerobolus</taxon>
    </lineage>
</organism>
<accession>A0A0C9UUS2</accession>
<evidence type="ECO:0000313" key="3">
    <source>
        <dbReference type="Proteomes" id="UP000054279"/>
    </source>
</evidence>
<protein>
    <submittedName>
        <fullName evidence="2">Uncharacterized protein</fullName>
    </submittedName>
</protein>
<feature type="region of interest" description="Disordered" evidence="1">
    <location>
        <begin position="157"/>
        <end position="192"/>
    </location>
</feature>
<keyword evidence="3" id="KW-1185">Reference proteome</keyword>
<dbReference type="AlphaFoldDB" id="A0A0C9UUS2"/>
<name>A0A0C9UUS2_SPHS4</name>
<dbReference type="HOGENOM" id="CLU_1415999_0_0_1"/>
<sequence length="192" mass="22030">MTIGGDFEFVSSKEHGAVLALADDIERRDAFNLKYFKDKMCQNFTTWYVKAVDEEKSFVSGQNWPVEPGTMREQIIKLLATILRLSIPGRWSLVYYWVIDPLRNLIAHRPASASILLRHNLETPIKFNANAEKKPFNIIFSKEKYISPREQNFYGVIEDKKRGRRQSNSSAVSPTTQLDMDGRRKSISSAAL</sequence>
<evidence type="ECO:0000256" key="1">
    <source>
        <dbReference type="SAM" id="MobiDB-lite"/>
    </source>
</evidence>
<reference evidence="2 3" key="1">
    <citation type="submission" date="2014-06" db="EMBL/GenBank/DDBJ databases">
        <title>Evolutionary Origins and Diversification of the Mycorrhizal Mutualists.</title>
        <authorList>
            <consortium name="DOE Joint Genome Institute"/>
            <consortium name="Mycorrhizal Genomics Consortium"/>
            <person name="Kohler A."/>
            <person name="Kuo A."/>
            <person name="Nagy L.G."/>
            <person name="Floudas D."/>
            <person name="Copeland A."/>
            <person name="Barry K.W."/>
            <person name="Cichocki N."/>
            <person name="Veneault-Fourrey C."/>
            <person name="LaButti K."/>
            <person name="Lindquist E.A."/>
            <person name="Lipzen A."/>
            <person name="Lundell T."/>
            <person name="Morin E."/>
            <person name="Murat C."/>
            <person name="Riley R."/>
            <person name="Ohm R."/>
            <person name="Sun H."/>
            <person name="Tunlid A."/>
            <person name="Henrissat B."/>
            <person name="Grigoriev I.V."/>
            <person name="Hibbett D.S."/>
            <person name="Martin F."/>
        </authorList>
    </citation>
    <scope>NUCLEOTIDE SEQUENCE [LARGE SCALE GENOMIC DNA]</scope>
    <source>
        <strain evidence="2 3">SS14</strain>
    </source>
</reference>
<evidence type="ECO:0000313" key="2">
    <source>
        <dbReference type="EMBL" id="KIJ33002.1"/>
    </source>
</evidence>
<feature type="compositionally biased region" description="Polar residues" evidence="1">
    <location>
        <begin position="166"/>
        <end position="178"/>
    </location>
</feature>
<proteinExistence type="predicted"/>
<gene>
    <name evidence="2" type="ORF">M422DRAFT_265190</name>
</gene>
<dbReference type="Proteomes" id="UP000054279">
    <property type="component" value="Unassembled WGS sequence"/>
</dbReference>